<dbReference type="Pfam" id="PF16761">
    <property type="entry name" value="Clr2_transil"/>
    <property type="match status" value="1"/>
</dbReference>
<evidence type="ECO:0000313" key="3">
    <source>
        <dbReference type="Proteomes" id="UP000030641"/>
    </source>
</evidence>
<dbReference type="RefSeq" id="XP_013343626.1">
    <property type="nucleotide sequence ID" value="XM_013488172.1"/>
</dbReference>
<sequence>MAQPQPFPTDLTHYNSDGVVTVIPPDHTAVPIQQFLASLNRRWRNAKNTGLVQQIPWFPDFINGAPTHYTLQSMRSGNAIVLKVFGHPSGRYFRSIDTFLIHVVSIMVGNGFANCNCGLF</sequence>
<name>A0A074YG31_AURSE</name>
<evidence type="ECO:0000259" key="1">
    <source>
        <dbReference type="Pfam" id="PF16761"/>
    </source>
</evidence>
<dbReference type="InterPro" id="IPR031915">
    <property type="entry name" value="Clr2_N"/>
</dbReference>
<dbReference type="EMBL" id="KL584760">
    <property type="protein sequence ID" value="KEQ95019.1"/>
    <property type="molecule type" value="Genomic_DNA"/>
</dbReference>
<feature type="domain" description="Cryptic loci regulator 2 N-terminal" evidence="1">
    <location>
        <begin position="66"/>
        <end position="118"/>
    </location>
</feature>
<proteinExistence type="predicted"/>
<dbReference type="AlphaFoldDB" id="A0A074YG31"/>
<accession>A0A074YG31</accession>
<organism evidence="2 3">
    <name type="scientific">Aureobasidium subglaciale (strain EXF-2481)</name>
    <name type="common">Aureobasidium pullulans var. subglaciale</name>
    <dbReference type="NCBI Taxonomy" id="1043005"/>
    <lineage>
        <taxon>Eukaryota</taxon>
        <taxon>Fungi</taxon>
        <taxon>Dikarya</taxon>
        <taxon>Ascomycota</taxon>
        <taxon>Pezizomycotina</taxon>
        <taxon>Dothideomycetes</taxon>
        <taxon>Dothideomycetidae</taxon>
        <taxon>Dothideales</taxon>
        <taxon>Saccotheciaceae</taxon>
        <taxon>Aureobasidium</taxon>
    </lineage>
</organism>
<dbReference type="InParanoid" id="A0A074YG31"/>
<dbReference type="HOGENOM" id="CLU_1885364_0_0_1"/>
<dbReference type="Proteomes" id="UP000030641">
    <property type="component" value="Unassembled WGS sequence"/>
</dbReference>
<dbReference type="GeneID" id="25372089"/>
<gene>
    <name evidence="2" type="ORF">AUEXF2481DRAFT_89080</name>
</gene>
<dbReference type="OrthoDB" id="438224at2759"/>
<keyword evidence="3" id="KW-1185">Reference proteome</keyword>
<reference evidence="2 3" key="1">
    <citation type="journal article" date="2014" name="BMC Genomics">
        <title>Genome sequencing of four Aureobasidium pullulans varieties: biotechnological potential, stress tolerance, and description of new species.</title>
        <authorList>
            <person name="Gostin Ar C."/>
            <person name="Ohm R.A."/>
            <person name="Kogej T."/>
            <person name="Sonjak S."/>
            <person name="Turk M."/>
            <person name="Zajc J."/>
            <person name="Zalar P."/>
            <person name="Grube M."/>
            <person name="Sun H."/>
            <person name="Han J."/>
            <person name="Sharma A."/>
            <person name="Chiniquy J."/>
            <person name="Ngan C.Y."/>
            <person name="Lipzen A."/>
            <person name="Barry K."/>
            <person name="Grigoriev I.V."/>
            <person name="Gunde-Cimerman N."/>
        </authorList>
    </citation>
    <scope>NUCLEOTIDE SEQUENCE [LARGE SCALE GENOMIC DNA]</scope>
    <source>
        <strain evidence="2 3">EXF-2481</strain>
    </source>
</reference>
<evidence type="ECO:0000313" key="2">
    <source>
        <dbReference type="EMBL" id="KEQ95019.1"/>
    </source>
</evidence>
<protein>
    <recommendedName>
        <fullName evidence="1">Cryptic loci regulator 2 N-terminal domain-containing protein</fullName>
    </recommendedName>
</protein>